<proteinExistence type="predicted"/>
<dbReference type="SUPFAM" id="SSF48726">
    <property type="entry name" value="Immunoglobulin"/>
    <property type="match status" value="2"/>
</dbReference>
<comment type="caution">
    <text evidence="7">The sequence shown here is derived from an EMBL/GenBank/DDBJ whole genome shotgun (WGS) entry which is preliminary data.</text>
</comment>
<dbReference type="InterPro" id="IPR003599">
    <property type="entry name" value="Ig_sub"/>
</dbReference>
<keyword evidence="2" id="KW-0677">Repeat</keyword>
<dbReference type="InterPro" id="IPR051170">
    <property type="entry name" value="Neural/epithelial_adhesion"/>
</dbReference>
<evidence type="ECO:0000256" key="5">
    <source>
        <dbReference type="SAM" id="MobiDB-lite"/>
    </source>
</evidence>
<dbReference type="InterPro" id="IPR013098">
    <property type="entry name" value="Ig_I-set"/>
</dbReference>
<dbReference type="Pfam" id="PF07679">
    <property type="entry name" value="I-set"/>
    <property type="match status" value="1"/>
</dbReference>
<dbReference type="SMART" id="SM00409">
    <property type="entry name" value="IG"/>
    <property type="match status" value="2"/>
</dbReference>
<dbReference type="EMBL" id="LIAE01006661">
    <property type="protein sequence ID" value="PAV86481.1"/>
    <property type="molecule type" value="Genomic_DNA"/>
</dbReference>
<accession>A0A2A2LJU6</accession>
<dbReference type="InterPro" id="IPR003598">
    <property type="entry name" value="Ig_sub2"/>
</dbReference>
<feature type="region of interest" description="Disordered" evidence="5">
    <location>
        <begin position="263"/>
        <end position="310"/>
    </location>
</feature>
<name>A0A2A2LJU6_9BILA</name>
<keyword evidence="4" id="KW-0393">Immunoglobulin domain</keyword>
<protein>
    <recommendedName>
        <fullName evidence="6">Ig-like domain-containing protein</fullName>
    </recommendedName>
</protein>
<dbReference type="FunFam" id="2.60.40.10:FF:002402">
    <property type="entry name" value="Zwei Ig domain protein zig-4"/>
    <property type="match status" value="1"/>
</dbReference>
<evidence type="ECO:0000259" key="6">
    <source>
        <dbReference type="PROSITE" id="PS50835"/>
    </source>
</evidence>
<evidence type="ECO:0000313" key="7">
    <source>
        <dbReference type="EMBL" id="PAV86481.1"/>
    </source>
</evidence>
<dbReference type="PANTHER" id="PTHR12231">
    <property type="entry name" value="CTX-RELATED TYPE I TRANSMEMBRANE PROTEIN"/>
    <property type="match status" value="1"/>
</dbReference>
<dbReference type="Gene3D" id="2.60.40.10">
    <property type="entry name" value="Immunoglobulins"/>
    <property type="match status" value="2"/>
</dbReference>
<dbReference type="PANTHER" id="PTHR12231:SF253">
    <property type="entry name" value="DPR-INTERACTING PROTEIN ETA, ISOFORM B-RELATED"/>
    <property type="match status" value="1"/>
</dbReference>
<feature type="domain" description="Ig-like" evidence="6">
    <location>
        <begin position="49"/>
        <end position="152"/>
    </location>
</feature>
<evidence type="ECO:0000313" key="8">
    <source>
        <dbReference type="Proteomes" id="UP000218231"/>
    </source>
</evidence>
<reference evidence="7 8" key="1">
    <citation type="journal article" date="2017" name="Curr. Biol.">
        <title>Genome architecture and evolution of a unichromosomal asexual nematode.</title>
        <authorList>
            <person name="Fradin H."/>
            <person name="Zegar C."/>
            <person name="Gutwein M."/>
            <person name="Lucas J."/>
            <person name="Kovtun M."/>
            <person name="Corcoran D."/>
            <person name="Baugh L.R."/>
            <person name="Kiontke K."/>
            <person name="Gunsalus K."/>
            <person name="Fitch D.H."/>
            <person name="Piano F."/>
        </authorList>
    </citation>
    <scope>NUCLEOTIDE SEQUENCE [LARGE SCALE GENOMIC DNA]</scope>
    <source>
        <strain evidence="7">PF1309</strain>
    </source>
</reference>
<dbReference type="InterPro" id="IPR007110">
    <property type="entry name" value="Ig-like_dom"/>
</dbReference>
<gene>
    <name evidence="7" type="ORF">WR25_16901</name>
</gene>
<keyword evidence="3" id="KW-1015">Disulfide bond</keyword>
<feature type="domain" description="Ig-like" evidence="6">
    <location>
        <begin position="168"/>
        <end position="253"/>
    </location>
</feature>
<dbReference type="InterPro" id="IPR036179">
    <property type="entry name" value="Ig-like_dom_sf"/>
</dbReference>
<dbReference type="STRING" id="2018661.A0A2A2LJU6"/>
<dbReference type="InterPro" id="IPR013783">
    <property type="entry name" value="Ig-like_fold"/>
</dbReference>
<dbReference type="OrthoDB" id="6138780at2759"/>
<sequence length="310" mass="34660">MNYLSTILSAIFIFYSVTTVRCHKRIHRGIWSLSQELSKEVDKMQLIEPVELRFVNSSEPVIAKAGETIELQCKAFGVPPPIFFWLKDGKRVGGSGETTIYEKLRNVGKGTIQSGITVSTLRIPCIDASKAATYTCIAINGYKKIQKTIKVEVEGNAVECPIEAKPAPYVTEYTESRFENIGNSVQLMCRHTDKEASVIWFNRDMEKINNNEAYEILPNGDLMIRNADFDRDTGVFTCVVANESGESRTETFFYAAAPDDEEGAKRKRYSSSGNNAVECSATRPEPSCKDRMESGVGWHTAPRKTEDTVH</sequence>
<dbReference type="AlphaFoldDB" id="A0A2A2LJU6"/>
<keyword evidence="1" id="KW-0732">Signal</keyword>
<organism evidence="7 8">
    <name type="scientific">Diploscapter pachys</name>
    <dbReference type="NCBI Taxonomy" id="2018661"/>
    <lineage>
        <taxon>Eukaryota</taxon>
        <taxon>Metazoa</taxon>
        <taxon>Ecdysozoa</taxon>
        <taxon>Nematoda</taxon>
        <taxon>Chromadorea</taxon>
        <taxon>Rhabditida</taxon>
        <taxon>Rhabditina</taxon>
        <taxon>Rhabditomorpha</taxon>
        <taxon>Rhabditoidea</taxon>
        <taxon>Rhabditidae</taxon>
        <taxon>Diploscapter</taxon>
    </lineage>
</organism>
<dbReference type="PROSITE" id="PS50835">
    <property type="entry name" value="IG_LIKE"/>
    <property type="match status" value="2"/>
</dbReference>
<evidence type="ECO:0000256" key="4">
    <source>
        <dbReference type="ARBA" id="ARBA00023319"/>
    </source>
</evidence>
<dbReference type="SMART" id="SM00408">
    <property type="entry name" value="IGc2"/>
    <property type="match status" value="2"/>
</dbReference>
<keyword evidence="8" id="KW-1185">Reference proteome</keyword>
<dbReference type="Pfam" id="PF13927">
    <property type="entry name" value="Ig_3"/>
    <property type="match status" value="1"/>
</dbReference>
<dbReference type="Proteomes" id="UP000218231">
    <property type="component" value="Unassembled WGS sequence"/>
</dbReference>
<evidence type="ECO:0000256" key="3">
    <source>
        <dbReference type="ARBA" id="ARBA00023157"/>
    </source>
</evidence>
<evidence type="ECO:0000256" key="2">
    <source>
        <dbReference type="ARBA" id="ARBA00022737"/>
    </source>
</evidence>
<evidence type="ECO:0000256" key="1">
    <source>
        <dbReference type="ARBA" id="ARBA00022729"/>
    </source>
</evidence>